<dbReference type="Gene3D" id="2.40.33.20">
    <property type="entry name" value="PK beta-barrel domain-like"/>
    <property type="match status" value="1"/>
</dbReference>
<dbReference type="EMBL" id="JAAEDI010000024">
    <property type="protein sequence ID" value="MBR0652071.1"/>
    <property type="molecule type" value="Genomic_DNA"/>
</dbReference>
<keyword evidence="3" id="KW-1185">Reference proteome</keyword>
<dbReference type="SUPFAM" id="SSF50800">
    <property type="entry name" value="PK beta-barrel domain-like"/>
    <property type="match status" value="1"/>
</dbReference>
<dbReference type="PANTHER" id="PTHR36930:SF1">
    <property type="entry name" value="MOSC DOMAIN-CONTAINING PROTEIN"/>
    <property type="match status" value="1"/>
</dbReference>
<dbReference type="InterPro" id="IPR005302">
    <property type="entry name" value="MoCF_Sase_C"/>
</dbReference>
<proteinExistence type="predicted"/>
<evidence type="ECO:0000313" key="3">
    <source>
        <dbReference type="Proteomes" id="UP000698752"/>
    </source>
</evidence>
<dbReference type="Pfam" id="PF03473">
    <property type="entry name" value="MOSC"/>
    <property type="match status" value="1"/>
</dbReference>
<reference evidence="3" key="1">
    <citation type="journal article" date="2021" name="Syst. Appl. Microbiol.">
        <title>Roseomonas hellenica sp. nov., isolated from roots of wild-growing Alkanna tinctoria.</title>
        <authorList>
            <person name="Rat A."/>
            <person name="Naranjo H.D."/>
            <person name="Lebbe L."/>
            <person name="Cnockaert M."/>
            <person name="Krigas N."/>
            <person name="Grigoriadou K."/>
            <person name="Maloupa E."/>
            <person name="Willems A."/>
        </authorList>
    </citation>
    <scope>NUCLEOTIDE SEQUENCE [LARGE SCALE GENOMIC DNA]</scope>
    <source>
        <strain evidence="3">LMG 31159</strain>
    </source>
</reference>
<evidence type="ECO:0000313" key="2">
    <source>
        <dbReference type="EMBL" id="MBR0652071.1"/>
    </source>
</evidence>
<sequence length="175" mass="19654">MNEALTIPTDAKSTASPACTWAGTVAHMHITARAFLPMRPQESIELVAGRGIVGDRYMLGIEQGFYSEKPEEGRQVTLFEAEVLDAILRDYKIELSPEEHRRNITTRGVPLNWLVGQRFRIGSCLVEATRLSVPCRHIEEILEKQVFDSMVHRSGLNCRILVGGIVRLGDEIRPE</sequence>
<dbReference type="RefSeq" id="WP_211870788.1">
    <property type="nucleotide sequence ID" value="NZ_JAAEDI010000024.1"/>
</dbReference>
<dbReference type="InterPro" id="IPR011037">
    <property type="entry name" value="Pyrv_Knase-like_insert_dom_sf"/>
</dbReference>
<dbReference type="PANTHER" id="PTHR36930">
    <property type="entry name" value="METAL-SULFUR CLUSTER BIOSYNTHESIS PROTEINS YUAD-RELATED"/>
    <property type="match status" value="1"/>
</dbReference>
<dbReference type="InterPro" id="IPR052716">
    <property type="entry name" value="MOSC_domain"/>
</dbReference>
<organism evidence="2 3">
    <name type="scientific">Neoroseomonas terrae</name>
    <dbReference type="NCBI Taxonomy" id="424799"/>
    <lineage>
        <taxon>Bacteria</taxon>
        <taxon>Pseudomonadati</taxon>
        <taxon>Pseudomonadota</taxon>
        <taxon>Alphaproteobacteria</taxon>
        <taxon>Acetobacterales</taxon>
        <taxon>Acetobacteraceae</taxon>
        <taxon>Neoroseomonas</taxon>
    </lineage>
</organism>
<accession>A0ABS5EM18</accession>
<comment type="caution">
    <text evidence="2">The sequence shown here is derived from an EMBL/GenBank/DDBJ whole genome shotgun (WGS) entry which is preliminary data.</text>
</comment>
<feature type="domain" description="MOSC" evidence="1">
    <location>
        <begin position="39"/>
        <end position="175"/>
    </location>
</feature>
<evidence type="ECO:0000259" key="1">
    <source>
        <dbReference type="PROSITE" id="PS51340"/>
    </source>
</evidence>
<dbReference type="Proteomes" id="UP000698752">
    <property type="component" value="Unassembled WGS sequence"/>
</dbReference>
<protein>
    <submittedName>
        <fullName evidence="2">MOSC domain-containing protein</fullName>
    </submittedName>
</protein>
<dbReference type="PROSITE" id="PS51340">
    <property type="entry name" value="MOSC"/>
    <property type="match status" value="1"/>
</dbReference>
<name>A0ABS5EM18_9PROT</name>
<gene>
    <name evidence="2" type="ORF">GXW78_20595</name>
</gene>